<evidence type="ECO:0008006" key="6">
    <source>
        <dbReference type="Google" id="ProtNLM"/>
    </source>
</evidence>
<keyword evidence="2" id="KW-0689">Ribosomal protein</keyword>
<evidence type="ECO:0000256" key="3">
    <source>
        <dbReference type="ARBA" id="ARBA00023274"/>
    </source>
</evidence>
<dbReference type="PANTHER" id="PTHR19836:SF19">
    <property type="entry name" value="SMALL RIBOSOMAL SUBUNIT PROTEIN US14M"/>
    <property type="match status" value="1"/>
</dbReference>
<gene>
    <name evidence="4" type="ORF">Purlil1_11876</name>
</gene>
<dbReference type="PANTHER" id="PTHR19836">
    <property type="entry name" value="30S RIBOSOMAL PROTEIN S14"/>
    <property type="match status" value="1"/>
</dbReference>
<dbReference type="Gene3D" id="1.10.287.1480">
    <property type="match status" value="1"/>
</dbReference>
<evidence type="ECO:0000256" key="2">
    <source>
        <dbReference type="ARBA" id="ARBA00022980"/>
    </source>
</evidence>
<name>A0ABR0BIK7_PURLI</name>
<dbReference type="EMBL" id="JAWRVI010000080">
    <property type="protein sequence ID" value="KAK4078800.1"/>
    <property type="molecule type" value="Genomic_DNA"/>
</dbReference>
<evidence type="ECO:0000313" key="4">
    <source>
        <dbReference type="EMBL" id="KAK4078800.1"/>
    </source>
</evidence>
<keyword evidence="5" id="KW-1185">Reference proteome</keyword>
<protein>
    <recommendedName>
        <fullName evidence="6">Mitochondrial 40S ribosomal protein MRP2</fullName>
    </recommendedName>
</protein>
<dbReference type="Proteomes" id="UP001287286">
    <property type="component" value="Unassembled WGS sequence"/>
</dbReference>
<comment type="similarity">
    <text evidence="1">Belongs to the universal ribosomal protein uS14 family.</text>
</comment>
<dbReference type="SUPFAM" id="SSF57716">
    <property type="entry name" value="Glucocorticoid receptor-like (DNA-binding domain)"/>
    <property type="match status" value="1"/>
</dbReference>
<evidence type="ECO:0000256" key="1">
    <source>
        <dbReference type="ARBA" id="ARBA00009083"/>
    </source>
</evidence>
<comment type="caution">
    <text evidence="4">The sequence shown here is derived from an EMBL/GenBank/DDBJ whole genome shotgun (WGS) entry which is preliminary data.</text>
</comment>
<dbReference type="InterPro" id="IPR001209">
    <property type="entry name" value="Ribosomal_uS14"/>
</dbReference>
<dbReference type="Pfam" id="PF00253">
    <property type="entry name" value="Ribosomal_S14"/>
    <property type="match status" value="1"/>
</dbReference>
<accession>A0ABR0BIK7</accession>
<reference evidence="4 5" key="1">
    <citation type="journal article" date="2024" name="Microbiol. Resour. Announc.">
        <title>Genome annotations for the ascomycete fungi Trichoderma harzianum, Trichoderma aggressivum, and Purpureocillium lilacinum.</title>
        <authorList>
            <person name="Beijen E.P.W."/>
            <person name="Ohm R.A."/>
        </authorList>
    </citation>
    <scope>NUCLEOTIDE SEQUENCE [LARGE SCALE GENOMIC DNA]</scope>
    <source>
        <strain evidence="4 5">CBS 150709</strain>
    </source>
</reference>
<keyword evidence="3" id="KW-0687">Ribonucleoprotein</keyword>
<proteinExistence type="inferred from homology"/>
<evidence type="ECO:0000313" key="5">
    <source>
        <dbReference type="Proteomes" id="UP001287286"/>
    </source>
</evidence>
<sequence length="352" mass="38934">MGEMQAESDTPDGKVPVGDAMCASAVNALRPQHTLMAVEGLLEASKTRAGAEAPGAAAVWTWYEAEQAWLGELTMQAVGGYTKHGVLLAFDTHEQTPRDATFCPLPHASPAAAMHAAWWWWWWCARAAATPGVGSGRRTLTGGPHALAGCSALPLSLKLLWPTPEAVRALPSVESGGSRLLTCESQREVRRVKFQVGDMSTSLRESSPYSCSGWQARRDIVLDLARRRSPTSQTPTTANMSMFRAKKLDLGCFVKARTIRDHTKRKVFEQFETERQALRYIIRNTTLAPRVRAEAQLQLTQMHCYTRPTQIRNRCIMGGQGRGVLSDFKMTRFNFRMEAMAGNLPGVKRASW</sequence>
<organism evidence="4 5">
    <name type="scientific">Purpureocillium lilacinum</name>
    <name type="common">Paecilomyces lilacinus</name>
    <dbReference type="NCBI Taxonomy" id="33203"/>
    <lineage>
        <taxon>Eukaryota</taxon>
        <taxon>Fungi</taxon>
        <taxon>Dikarya</taxon>
        <taxon>Ascomycota</taxon>
        <taxon>Pezizomycotina</taxon>
        <taxon>Sordariomycetes</taxon>
        <taxon>Hypocreomycetidae</taxon>
        <taxon>Hypocreales</taxon>
        <taxon>Ophiocordycipitaceae</taxon>
        <taxon>Purpureocillium</taxon>
    </lineage>
</organism>